<keyword evidence="4" id="KW-1185">Reference proteome</keyword>
<keyword evidence="1" id="KW-0067">ATP-binding</keyword>
<name>A0ABN2P2E5_9ACTN</name>
<accession>A0ABN2P2E5</accession>
<sequence>MSGESIALVTCAEVPDLDDEGRLLAGALREQGARVDAVVWDDAGADWASYDLAVVRSTWDYAERREEFLAWADATAAVTRLENPPGLLRWTTDKRYLADLAAAGVPTVPSAFVDPGEPADHPWADAPHVVKPSVGAGSRGALRFSAGEVERSRAHVAALHADGATALVQPYLDQVDAAGETGVVVIGGEISHAFRKGALLGVGDGLVEGLFKEEEITAREVTADQADVVRRALAAVPGGSAAPLYARVDLLPTADGPVVLELELCEPSFFVIEAAPQRVGAIASVIRSRA</sequence>
<dbReference type="Proteomes" id="UP001501612">
    <property type="component" value="Unassembled WGS sequence"/>
</dbReference>
<proteinExistence type="predicted"/>
<organism evidence="3 4">
    <name type="scientific">Nocardioides lentus</name>
    <dbReference type="NCBI Taxonomy" id="338077"/>
    <lineage>
        <taxon>Bacteria</taxon>
        <taxon>Bacillati</taxon>
        <taxon>Actinomycetota</taxon>
        <taxon>Actinomycetes</taxon>
        <taxon>Propionibacteriales</taxon>
        <taxon>Nocardioidaceae</taxon>
        <taxon>Nocardioides</taxon>
    </lineage>
</organism>
<gene>
    <name evidence="3" type="ORF">GCM10009737_09960</name>
</gene>
<comment type="caution">
    <text evidence="3">The sequence shown here is derived from an EMBL/GenBank/DDBJ whole genome shotgun (WGS) entry which is preliminary data.</text>
</comment>
<protein>
    <recommendedName>
        <fullName evidence="2">ATP-grasp domain-containing protein</fullName>
    </recommendedName>
</protein>
<dbReference type="PROSITE" id="PS50975">
    <property type="entry name" value="ATP_GRASP"/>
    <property type="match status" value="1"/>
</dbReference>
<feature type="domain" description="ATP-grasp" evidence="2">
    <location>
        <begin position="97"/>
        <end position="290"/>
    </location>
</feature>
<dbReference type="RefSeq" id="WP_344004581.1">
    <property type="nucleotide sequence ID" value="NZ_BAAAMY010000002.1"/>
</dbReference>
<evidence type="ECO:0000259" key="2">
    <source>
        <dbReference type="PROSITE" id="PS50975"/>
    </source>
</evidence>
<reference evidence="3 4" key="1">
    <citation type="journal article" date="2019" name="Int. J. Syst. Evol. Microbiol.">
        <title>The Global Catalogue of Microorganisms (GCM) 10K type strain sequencing project: providing services to taxonomists for standard genome sequencing and annotation.</title>
        <authorList>
            <consortium name="The Broad Institute Genomics Platform"/>
            <consortium name="The Broad Institute Genome Sequencing Center for Infectious Disease"/>
            <person name="Wu L."/>
            <person name="Ma J."/>
        </authorList>
    </citation>
    <scope>NUCLEOTIDE SEQUENCE [LARGE SCALE GENOMIC DNA]</scope>
    <source>
        <strain evidence="3 4">JCM 14046</strain>
    </source>
</reference>
<dbReference type="Gene3D" id="3.30.470.20">
    <property type="entry name" value="ATP-grasp fold, B domain"/>
    <property type="match status" value="1"/>
</dbReference>
<evidence type="ECO:0000256" key="1">
    <source>
        <dbReference type="PROSITE-ProRule" id="PRU00409"/>
    </source>
</evidence>
<dbReference type="PANTHER" id="PTHR39217">
    <property type="match status" value="1"/>
</dbReference>
<dbReference type="EMBL" id="BAAAMY010000002">
    <property type="protein sequence ID" value="GAA1910555.1"/>
    <property type="molecule type" value="Genomic_DNA"/>
</dbReference>
<evidence type="ECO:0000313" key="3">
    <source>
        <dbReference type="EMBL" id="GAA1910555.1"/>
    </source>
</evidence>
<dbReference type="InterPro" id="IPR053191">
    <property type="entry name" value="DcsG_Biosynth_Enzyme"/>
</dbReference>
<dbReference type="SUPFAM" id="SSF56059">
    <property type="entry name" value="Glutathione synthetase ATP-binding domain-like"/>
    <property type="match status" value="1"/>
</dbReference>
<dbReference type="InterPro" id="IPR011761">
    <property type="entry name" value="ATP-grasp"/>
</dbReference>
<evidence type="ECO:0000313" key="4">
    <source>
        <dbReference type="Proteomes" id="UP001501612"/>
    </source>
</evidence>
<dbReference type="PANTHER" id="PTHR39217:SF1">
    <property type="entry name" value="GLUTATHIONE SYNTHETASE"/>
    <property type="match status" value="1"/>
</dbReference>
<keyword evidence="1" id="KW-0547">Nucleotide-binding</keyword>